<evidence type="ECO:0000256" key="5">
    <source>
        <dbReference type="ARBA" id="ARBA00022884"/>
    </source>
</evidence>
<evidence type="ECO:0000256" key="7">
    <source>
        <dbReference type="ARBA" id="ARBA00023242"/>
    </source>
</evidence>
<dbReference type="Proteomes" id="UP000326396">
    <property type="component" value="Linkage Group LG2"/>
</dbReference>
<comment type="subcellular location">
    <subcellularLocation>
        <location evidence="1 9">Nucleus</location>
    </subcellularLocation>
</comment>
<dbReference type="SUPFAM" id="SSF50182">
    <property type="entry name" value="Sm-like ribonucleoproteins"/>
    <property type="match status" value="1"/>
</dbReference>
<comment type="caution">
    <text evidence="12">The sequence shown here is derived from an EMBL/GenBank/DDBJ whole genome shotgun (WGS) entry which is preliminary data.</text>
</comment>
<keyword evidence="8 9" id="KW-0687">Ribonucleoprotein</keyword>
<comment type="function">
    <text evidence="9">Plays role in pre-mRNA splicing as component of the U4/U6-U5 tri-snRNP complex that is involved in spliceosome assembly, and as component of the precatalytic spliceosome (spliceosome B complex). The heptameric LSM2-8 complex binds specifically to the 3'-terminal U-tract of U6 snRNA.</text>
</comment>
<organism evidence="12 13">
    <name type="scientific">Mikania micrantha</name>
    <name type="common">bitter vine</name>
    <dbReference type="NCBI Taxonomy" id="192012"/>
    <lineage>
        <taxon>Eukaryota</taxon>
        <taxon>Viridiplantae</taxon>
        <taxon>Streptophyta</taxon>
        <taxon>Embryophyta</taxon>
        <taxon>Tracheophyta</taxon>
        <taxon>Spermatophyta</taxon>
        <taxon>Magnoliopsida</taxon>
        <taxon>eudicotyledons</taxon>
        <taxon>Gunneridae</taxon>
        <taxon>Pentapetalae</taxon>
        <taxon>asterids</taxon>
        <taxon>campanulids</taxon>
        <taxon>Asterales</taxon>
        <taxon>Asteraceae</taxon>
        <taxon>Asteroideae</taxon>
        <taxon>Heliantheae alliance</taxon>
        <taxon>Eupatorieae</taxon>
        <taxon>Mikania</taxon>
    </lineage>
</organism>
<name>A0A5N6NHQ8_9ASTR</name>
<dbReference type="GO" id="GO:0046540">
    <property type="term" value="C:U4/U6 x U5 tri-snRNP complex"/>
    <property type="evidence" value="ECO:0007669"/>
    <property type="project" value="UniProtKB-UniRule"/>
</dbReference>
<evidence type="ECO:0000256" key="3">
    <source>
        <dbReference type="ARBA" id="ARBA00022664"/>
    </source>
</evidence>
<dbReference type="InterPro" id="IPR010920">
    <property type="entry name" value="LSM_dom_sf"/>
</dbReference>
<dbReference type="EMBL" id="SZYD01000012">
    <property type="protein sequence ID" value="KAD4586458.1"/>
    <property type="molecule type" value="Genomic_DNA"/>
</dbReference>
<evidence type="ECO:0000256" key="6">
    <source>
        <dbReference type="ARBA" id="ARBA00023187"/>
    </source>
</evidence>
<dbReference type="PANTHER" id="PTHR15588:SF9">
    <property type="entry name" value="U6 SNRNA-ASSOCIATED SM-LIKE PROTEIN LSM8"/>
    <property type="match status" value="1"/>
</dbReference>
<keyword evidence="3 9" id="KW-0507">mRNA processing</keyword>
<dbReference type="GO" id="GO:0071011">
    <property type="term" value="C:precatalytic spliceosome"/>
    <property type="evidence" value="ECO:0007669"/>
    <property type="project" value="TreeGrafter"/>
</dbReference>
<evidence type="ECO:0000313" key="12">
    <source>
        <dbReference type="EMBL" id="KAD4586458.1"/>
    </source>
</evidence>
<gene>
    <name evidence="9" type="primary">LSM8</name>
    <name evidence="12" type="ORF">E3N88_24059</name>
</gene>
<comment type="subunit">
    <text evidence="9">LSm subunits form a heteromer with a doughnut shape.</text>
</comment>
<evidence type="ECO:0000259" key="11">
    <source>
        <dbReference type="PROSITE" id="PS52002"/>
    </source>
</evidence>
<dbReference type="PANTHER" id="PTHR15588">
    <property type="entry name" value="LSM1"/>
    <property type="match status" value="1"/>
</dbReference>
<keyword evidence="5 9" id="KW-0694">RNA-binding</keyword>
<evidence type="ECO:0000256" key="1">
    <source>
        <dbReference type="ARBA" id="ARBA00004123"/>
    </source>
</evidence>
<proteinExistence type="inferred from homology"/>
<dbReference type="PROSITE" id="PS52002">
    <property type="entry name" value="SM"/>
    <property type="match status" value="1"/>
</dbReference>
<dbReference type="GO" id="GO:0000398">
    <property type="term" value="P:mRNA splicing, via spliceosome"/>
    <property type="evidence" value="ECO:0007669"/>
    <property type="project" value="UniProtKB-UniRule"/>
</dbReference>
<dbReference type="AlphaFoldDB" id="A0A5N6NHQ8"/>
<feature type="region of interest" description="Disordered" evidence="10">
    <location>
        <begin position="30"/>
        <end position="66"/>
    </location>
</feature>
<dbReference type="InterPro" id="IPR044642">
    <property type="entry name" value="PTHR15588"/>
</dbReference>
<evidence type="ECO:0000313" key="13">
    <source>
        <dbReference type="Proteomes" id="UP000326396"/>
    </source>
</evidence>
<dbReference type="GO" id="GO:0003729">
    <property type="term" value="F:mRNA binding"/>
    <property type="evidence" value="ECO:0007669"/>
    <property type="project" value="TreeGrafter"/>
</dbReference>
<keyword evidence="6 9" id="KW-0508">mRNA splicing</keyword>
<dbReference type="InterPro" id="IPR001163">
    <property type="entry name" value="Sm_dom_euk/arc"/>
</dbReference>
<dbReference type="GO" id="GO:0005688">
    <property type="term" value="C:U6 snRNP"/>
    <property type="evidence" value="ECO:0007669"/>
    <property type="project" value="UniProtKB-UniRule"/>
</dbReference>
<dbReference type="SMART" id="SM00651">
    <property type="entry name" value="Sm"/>
    <property type="match status" value="1"/>
</dbReference>
<dbReference type="InterPro" id="IPR034103">
    <property type="entry name" value="Lsm8"/>
</dbReference>
<evidence type="ECO:0000256" key="4">
    <source>
        <dbReference type="ARBA" id="ARBA00022728"/>
    </source>
</evidence>
<dbReference type="FunFam" id="2.30.30.100:FF:000035">
    <property type="entry name" value="U6 snRNA-associated Sm-like protein LSm8"/>
    <property type="match status" value="1"/>
</dbReference>
<evidence type="ECO:0000256" key="10">
    <source>
        <dbReference type="SAM" id="MobiDB-lite"/>
    </source>
</evidence>
<comment type="similarity">
    <text evidence="2 9">Belongs to the snRNP Sm proteins family.</text>
</comment>
<keyword evidence="13" id="KW-1185">Reference proteome</keyword>
<keyword evidence="4 9" id="KW-0747">Spliceosome</keyword>
<dbReference type="Pfam" id="PF01423">
    <property type="entry name" value="LSM"/>
    <property type="match status" value="1"/>
</dbReference>
<feature type="domain" description="Sm" evidence="11">
    <location>
        <begin position="95"/>
        <end position="171"/>
    </location>
</feature>
<evidence type="ECO:0000256" key="9">
    <source>
        <dbReference type="RuleBase" id="RU365048"/>
    </source>
</evidence>
<keyword evidence="7 9" id="KW-0539">Nucleus</keyword>
<dbReference type="CDD" id="cd01727">
    <property type="entry name" value="LSm8"/>
    <property type="match status" value="1"/>
</dbReference>
<protein>
    <recommendedName>
        <fullName evidence="9">U6 snRNA-associated Sm-like protein LSm8</fullName>
    </recommendedName>
</protein>
<sequence length="191" mass="21356">MKGLRETLTGFIHDVCGAIETTIGLPHNVATAETHHRMLRRRRKSHERGKPKQTGKNKKTRERQVEVRRKIKVKKQGRRAGVGGLAIFILIYKMLGGPGLEAVVDQYISVITNDGRNIVGVLKGFDQATNIILDESHERVYSTKEGVQQLVLGLYIIRGDNISVIGELDEELDASLNLSELRAHPLKPVIH</sequence>
<dbReference type="Gene3D" id="2.30.30.100">
    <property type="match status" value="1"/>
</dbReference>
<evidence type="ECO:0000256" key="2">
    <source>
        <dbReference type="ARBA" id="ARBA00006850"/>
    </source>
</evidence>
<reference evidence="12 13" key="1">
    <citation type="submission" date="2019-05" db="EMBL/GenBank/DDBJ databases">
        <title>Mikania micrantha, genome provides insights into the molecular mechanism of rapid growth.</title>
        <authorList>
            <person name="Liu B."/>
        </authorList>
    </citation>
    <scope>NUCLEOTIDE SEQUENCE [LARGE SCALE GENOMIC DNA]</scope>
    <source>
        <strain evidence="12">NLD-2019</strain>
        <tissue evidence="12">Leaf</tissue>
    </source>
</reference>
<dbReference type="InterPro" id="IPR047575">
    <property type="entry name" value="Sm"/>
</dbReference>
<dbReference type="OrthoDB" id="10263346at2759"/>
<accession>A0A5N6NHQ8</accession>
<evidence type="ECO:0000256" key="8">
    <source>
        <dbReference type="ARBA" id="ARBA00023274"/>
    </source>
</evidence>
<feature type="compositionally biased region" description="Basic residues" evidence="10">
    <location>
        <begin position="37"/>
        <end position="61"/>
    </location>
</feature>